<gene>
    <name evidence="2" type="ORF">PSECIP111951_03626</name>
</gene>
<feature type="domain" description="Peptidase C-terminal archaeal/bacterial" evidence="1">
    <location>
        <begin position="15"/>
        <end position="71"/>
    </location>
</feature>
<evidence type="ECO:0000313" key="3">
    <source>
        <dbReference type="Proteomes" id="UP001152485"/>
    </source>
</evidence>
<evidence type="ECO:0000313" key="2">
    <source>
        <dbReference type="EMBL" id="CAH9066693.1"/>
    </source>
</evidence>
<organism evidence="2 3">
    <name type="scientific">Pseudoalteromonas holothuriae</name>
    <dbReference type="NCBI Taxonomy" id="2963714"/>
    <lineage>
        <taxon>Bacteria</taxon>
        <taxon>Pseudomonadati</taxon>
        <taxon>Pseudomonadota</taxon>
        <taxon>Gammaproteobacteria</taxon>
        <taxon>Alteromonadales</taxon>
        <taxon>Pseudoalteromonadaceae</taxon>
        <taxon>Pseudoalteromonas</taxon>
    </lineage>
</organism>
<protein>
    <recommendedName>
        <fullName evidence="1">Peptidase C-terminal archaeal/bacterial domain-containing protein</fullName>
    </recommendedName>
</protein>
<dbReference type="RefSeq" id="WP_261594924.1">
    <property type="nucleotide sequence ID" value="NZ_CAMAPC010000020.1"/>
</dbReference>
<reference evidence="2 3" key="1">
    <citation type="submission" date="2022-07" db="EMBL/GenBank/DDBJ databases">
        <authorList>
            <person name="Criscuolo A."/>
        </authorList>
    </citation>
    <scope>NUCLEOTIDE SEQUENCE [LARGE SCALE GENOMIC DNA]</scope>
    <source>
        <strain evidence="3">CIP 111951</strain>
    </source>
</reference>
<dbReference type="InterPro" id="IPR007280">
    <property type="entry name" value="Peptidase_C_arc/bac"/>
</dbReference>
<dbReference type="EMBL" id="CAMAPD010000022">
    <property type="protein sequence ID" value="CAH9066693.1"/>
    <property type="molecule type" value="Genomic_DNA"/>
</dbReference>
<proteinExistence type="predicted"/>
<dbReference type="Proteomes" id="UP001152485">
    <property type="component" value="Unassembled WGS sequence"/>
</dbReference>
<name>A0ABM9GMD5_9GAMM</name>
<dbReference type="Gene3D" id="2.60.120.380">
    <property type="match status" value="1"/>
</dbReference>
<dbReference type="Pfam" id="PF04151">
    <property type="entry name" value="PPC"/>
    <property type="match status" value="1"/>
</dbReference>
<comment type="caution">
    <text evidence="2">The sequence shown here is derived from an EMBL/GenBank/DDBJ whole genome shotgun (WGS) entry which is preliminary data.</text>
</comment>
<evidence type="ECO:0000259" key="1">
    <source>
        <dbReference type="Pfam" id="PF04151"/>
    </source>
</evidence>
<accession>A0ABM9GMD5</accession>
<sequence>MSTICSIVNATDEFKLVQFTLAGGQGNADIYVQQDSLPNLQTYDCISSNQGNDEICSLAARTAPFYIRVYANSGLVTRLYR</sequence>